<reference evidence="1" key="1">
    <citation type="submission" date="2021-06" db="EMBL/GenBank/DDBJ databases">
        <authorList>
            <person name="Kallberg Y."/>
            <person name="Tangrot J."/>
            <person name="Rosling A."/>
        </authorList>
    </citation>
    <scope>NUCLEOTIDE SEQUENCE</scope>
    <source>
        <strain evidence="1">AZ414A</strain>
    </source>
</reference>
<sequence length="323" mass="37672">MTTITNIMNTTTATTTTSIIMDDSTSIEAIFRKLKDTRYSYSDKINFATNVWNNTEISFLNKEGFISEWVGSTMINSTKFPEARFGETPYLNLKYWEFLKEIIEKVHIQVANWCFHKLLVERKDEFKPSIEQIITLTLCGCNFIINDHISEYACTVKSSSSNSSNSTYFEGKFSKNYHDQLFDKLNEIAFSQNHNHHQNLLMVLEYNVYQITNDEIATQQIEFFKEIVDFLNSKMSQVMMAEKRAIILRSFEILLQIEHSVIKPHLVSLLDFMSKAKKLLDTFSKSHEMDYLINNLILFIVNSNYDAESILRSSLFSDEFLEE</sequence>
<protein>
    <submittedName>
        <fullName evidence="1">6140_t:CDS:1</fullName>
    </submittedName>
</protein>
<dbReference type="AlphaFoldDB" id="A0A9N8VVM8"/>
<accession>A0A9N8VVM8</accession>
<dbReference type="EMBL" id="CAJVPK010000158">
    <property type="protein sequence ID" value="CAG8462843.1"/>
    <property type="molecule type" value="Genomic_DNA"/>
</dbReference>
<organism evidence="1 2">
    <name type="scientific">Diversispora eburnea</name>
    <dbReference type="NCBI Taxonomy" id="1213867"/>
    <lineage>
        <taxon>Eukaryota</taxon>
        <taxon>Fungi</taxon>
        <taxon>Fungi incertae sedis</taxon>
        <taxon>Mucoromycota</taxon>
        <taxon>Glomeromycotina</taxon>
        <taxon>Glomeromycetes</taxon>
        <taxon>Diversisporales</taxon>
        <taxon>Diversisporaceae</taxon>
        <taxon>Diversispora</taxon>
    </lineage>
</organism>
<dbReference type="Proteomes" id="UP000789706">
    <property type="component" value="Unassembled WGS sequence"/>
</dbReference>
<dbReference type="GO" id="GO:0042254">
    <property type="term" value="P:ribosome biogenesis"/>
    <property type="evidence" value="ECO:0007669"/>
    <property type="project" value="TreeGrafter"/>
</dbReference>
<gene>
    <name evidence="1" type="ORF">DEBURN_LOCUS2770</name>
</gene>
<dbReference type="PANTHER" id="PTHR15682">
    <property type="entry name" value="UNHEALTHY RIBOSOME BIOGENESIS PROTEIN 2 HOMOLOG"/>
    <property type="match status" value="1"/>
</dbReference>
<name>A0A9N8VVM8_9GLOM</name>
<dbReference type="GO" id="GO:0005730">
    <property type="term" value="C:nucleolus"/>
    <property type="evidence" value="ECO:0007669"/>
    <property type="project" value="TreeGrafter"/>
</dbReference>
<proteinExistence type="predicted"/>
<dbReference type="InterPro" id="IPR052609">
    <property type="entry name" value="Ribosome_Biogenesis_Reg"/>
</dbReference>
<evidence type="ECO:0000313" key="1">
    <source>
        <dbReference type="EMBL" id="CAG8462843.1"/>
    </source>
</evidence>
<comment type="caution">
    <text evidence="1">The sequence shown here is derived from an EMBL/GenBank/DDBJ whole genome shotgun (WGS) entry which is preliminary data.</text>
</comment>
<dbReference type="PANTHER" id="PTHR15682:SF2">
    <property type="entry name" value="UNHEALTHY RIBOSOME BIOGENESIS PROTEIN 2 HOMOLOG"/>
    <property type="match status" value="1"/>
</dbReference>
<evidence type="ECO:0000313" key="2">
    <source>
        <dbReference type="Proteomes" id="UP000789706"/>
    </source>
</evidence>
<dbReference type="OrthoDB" id="160374at2759"/>
<keyword evidence="2" id="KW-1185">Reference proteome</keyword>